<evidence type="ECO:0000256" key="11">
    <source>
        <dbReference type="SAM" id="MobiDB-lite"/>
    </source>
</evidence>
<keyword evidence="7" id="KW-0539">Nucleus</keyword>
<feature type="compositionally biased region" description="Polar residues" evidence="11">
    <location>
        <begin position="574"/>
        <end position="584"/>
    </location>
</feature>
<dbReference type="PANTHER" id="PTHR31845:SF34">
    <property type="entry name" value="TRANSCRIPTIONAL ACTIVATOR OF PROTEASES PRTT"/>
    <property type="match status" value="1"/>
</dbReference>
<evidence type="ECO:0000256" key="9">
    <source>
        <dbReference type="ARBA" id="ARBA00041135"/>
    </source>
</evidence>
<comment type="caution">
    <text evidence="13">The sequence shown here is derived from an EMBL/GenBank/DDBJ whole genome shotgun (WGS) entry which is preliminary data.</text>
</comment>
<dbReference type="PROSITE" id="PS50048">
    <property type="entry name" value="ZN2_CY6_FUNGAL_2"/>
    <property type="match status" value="1"/>
</dbReference>
<name>A0ABQ8G4Y7_9PEZI</name>
<evidence type="ECO:0000256" key="4">
    <source>
        <dbReference type="ARBA" id="ARBA00023015"/>
    </source>
</evidence>
<feature type="compositionally biased region" description="Polar residues" evidence="11">
    <location>
        <begin position="456"/>
        <end position="467"/>
    </location>
</feature>
<evidence type="ECO:0000256" key="5">
    <source>
        <dbReference type="ARBA" id="ARBA00023125"/>
    </source>
</evidence>
<dbReference type="PROSITE" id="PS00463">
    <property type="entry name" value="ZN2_CY6_FUNGAL_1"/>
    <property type="match status" value="1"/>
</dbReference>
<dbReference type="SUPFAM" id="SSF57701">
    <property type="entry name" value="Zn2/Cys6 DNA-binding domain"/>
    <property type="match status" value="1"/>
</dbReference>
<feature type="region of interest" description="Disordered" evidence="11">
    <location>
        <begin position="1"/>
        <end position="40"/>
    </location>
</feature>
<evidence type="ECO:0000256" key="2">
    <source>
        <dbReference type="ARBA" id="ARBA00022723"/>
    </source>
</evidence>
<feature type="region of interest" description="Disordered" evidence="11">
    <location>
        <begin position="573"/>
        <end position="593"/>
    </location>
</feature>
<dbReference type="Gene3D" id="4.10.240.10">
    <property type="entry name" value="Zn(2)-C6 fungal-type DNA-binding domain"/>
    <property type="match status" value="1"/>
</dbReference>
<dbReference type="InterPro" id="IPR051089">
    <property type="entry name" value="prtT"/>
</dbReference>
<comment type="subcellular location">
    <subcellularLocation>
        <location evidence="1">Nucleus</location>
    </subcellularLocation>
</comment>
<keyword evidence="14" id="KW-1185">Reference proteome</keyword>
<keyword evidence="2" id="KW-0479">Metal-binding</keyword>
<dbReference type="InterPro" id="IPR036864">
    <property type="entry name" value="Zn2-C6_fun-type_DNA-bd_sf"/>
</dbReference>
<organism evidence="13 14">
    <name type="scientific">Macrophomina phaseolina</name>
    <dbReference type="NCBI Taxonomy" id="35725"/>
    <lineage>
        <taxon>Eukaryota</taxon>
        <taxon>Fungi</taxon>
        <taxon>Dikarya</taxon>
        <taxon>Ascomycota</taxon>
        <taxon>Pezizomycotina</taxon>
        <taxon>Dothideomycetes</taxon>
        <taxon>Dothideomycetes incertae sedis</taxon>
        <taxon>Botryosphaeriales</taxon>
        <taxon>Botryosphaeriaceae</taxon>
        <taxon>Macrophomina</taxon>
    </lineage>
</organism>
<dbReference type="Proteomes" id="UP000774617">
    <property type="component" value="Unassembled WGS sequence"/>
</dbReference>
<comment type="similarity">
    <text evidence="8">Belongs to the prtT family.</text>
</comment>
<dbReference type="CDD" id="cd12148">
    <property type="entry name" value="fungal_TF_MHR"/>
    <property type="match status" value="1"/>
</dbReference>
<dbReference type="Pfam" id="PF00172">
    <property type="entry name" value="Zn_clus"/>
    <property type="match status" value="1"/>
</dbReference>
<evidence type="ECO:0000256" key="7">
    <source>
        <dbReference type="ARBA" id="ARBA00023242"/>
    </source>
</evidence>
<keyword evidence="6" id="KW-0804">Transcription</keyword>
<keyword evidence="5" id="KW-0238">DNA-binding</keyword>
<keyword evidence="3" id="KW-0862">Zinc</keyword>
<evidence type="ECO:0000256" key="8">
    <source>
        <dbReference type="ARBA" id="ARBA00038134"/>
    </source>
</evidence>
<feature type="domain" description="Zn(2)-C6 fungal-type" evidence="12">
    <location>
        <begin position="48"/>
        <end position="80"/>
    </location>
</feature>
<dbReference type="InterPro" id="IPR001138">
    <property type="entry name" value="Zn2Cys6_DnaBD"/>
</dbReference>
<feature type="region of interest" description="Disordered" evidence="11">
    <location>
        <begin position="456"/>
        <end position="478"/>
    </location>
</feature>
<gene>
    <name evidence="13" type="ORF">B0J12DRAFT_669684</name>
</gene>
<dbReference type="CDD" id="cd00067">
    <property type="entry name" value="GAL4"/>
    <property type="match status" value="1"/>
</dbReference>
<reference evidence="13 14" key="1">
    <citation type="journal article" date="2021" name="Nat. Commun.">
        <title>Genetic determinants of endophytism in the Arabidopsis root mycobiome.</title>
        <authorList>
            <person name="Mesny F."/>
            <person name="Miyauchi S."/>
            <person name="Thiergart T."/>
            <person name="Pickel B."/>
            <person name="Atanasova L."/>
            <person name="Karlsson M."/>
            <person name="Huettel B."/>
            <person name="Barry K.W."/>
            <person name="Haridas S."/>
            <person name="Chen C."/>
            <person name="Bauer D."/>
            <person name="Andreopoulos W."/>
            <person name="Pangilinan J."/>
            <person name="LaButti K."/>
            <person name="Riley R."/>
            <person name="Lipzen A."/>
            <person name="Clum A."/>
            <person name="Drula E."/>
            <person name="Henrissat B."/>
            <person name="Kohler A."/>
            <person name="Grigoriev I.V."/>
            <person name="Martin F.M."/>
            <person name="Hacquard S."/>
        </authorList>
    </citation>
    <scope>NUCLEOTIDE SEQUENCE [LARGE SCALE GENOMIC DNA]</scope>
    <source>
        <strain evidence="13 14">MPI-SDFR-AT-0080</strain>
    </source>
</reference>
<protein>
    <recommendedName>
        <fullName evidence="9">Transcriptional activator of proteases prtT</fullName>
    </recommendedName>
    <alternativeName>
        <fullName evidence="10">Zn(2)-C6 zinc finger-containing protein prtT</fullName>
    </alternativeName>
</protein>
<evidence type="ECO:0000256" key="1">
    <source>
        <dbReference type="ARBA" id="ARBA00004123"/>
    </source>
</evidence>
<sequence>MTDSSAPEEISPNGLRSLHNRTNSTGDAATSSRAEEPPVKKRKRLILSCETCRRLKCRCEFDKGLNGCARCRTLRIPCVKNDKNDLPAQQQTTSFLPGTDQRLSNLETSVSELKSMVNTLLKERVKTHFQKGCAENHTNSAGDEGNIDPVVTPADRTVHTSPAEVMRKVGSQLDGGLRRTLDAQVDLISAHILDLQSADDLVRRFIRRQGRFLLVQDERDMTSGGQLRHVSPFLHAVCCLQELKYTAVDGERLIKHRLAFEHVRKMLGVVMLAGPLPLEELTGVFIMAFSSASPSRGSEFLDSWLLSGHCAQQAMLSIKFSEIGRRTKLGTSTLADQKSIRLWANICLVHLHWAATTGRPSTLPGPYFRQCRVLLDFELATLRDTMLYAEITLYSIIEEKLSRESFLESDGACEELTGWKQKWSHLLELPNSLVLSVSYEIAWLILASRSLEHSQSQDSERSSQISDSDTRAESGGRTSSRTMQSLVCDFAAQVLAIFLTIPESLGADLPDFYLLCVSYAVLLLSKHLAISSSSSHGEIVQHLELVKRRYGDVQSMPKSMRYSVEKALKRLRRNTSYSQESSTSLEREQIPHQDESIGNYSECGVRVDSGNPSSTTQEIGNQQAVFTTALLDPMDLQDPLFEGMEYFFSGGYLGPLDHSGPFWE</sequence>
<keyword evidence="4" id="KW-0805">Transcription regulation</keyword>
<accession>A0ABQ8G4Y7</accession>
<feature type="compositionally biased region" description="Polar residues" evidence="11">
    <location>
        <begin position="20"/>
        <end position="32"/>
    </location>
</feature>
<proteinExistence type="inferred from homology"/>
<dbReference type="PANTHER" id="PTHR31845">
    <property type="entry name" value="FINGER DOMAIN PROTEIN, PUTATIVE-RELATED"/>
    <property type="match status" value="1"/>
</dbReference>
<evidence type="ECO:0000256" key="6">
    <source>
        <dbReference type="ARBA" id="ARBA00023163"/>
    </source>
</evidence>
<evidence type="ECO:0000313" key="13">
    <source>
        <dbReference type="EMBL" id="KAH7045135.1"/>
    </source>
</evidence>
<evidence type="ECO:0000259" key="12">
    <source>
        <dbReference type="PROSITE" id="PS50048"/>
    </source>
</evidence>
<evidence type="ECO:0000256" key="3">
    <source>
        <dbReference type="ARBA" id="ARBA00022833"/>
    </source>
</evidence>
<evidence type="ECO:0000256" key="10">
    <source>
        <dbReference type="ARBA" id="ARBA00042461"/>
    </source>
</evidence>
<evidence type="ECO:0000313" key="14">
    <source>
        <dbReference type="Proteomes" id="UP000774617"/>
    </source>
</evidence>
<dbReference type="EMBL" id="JAGTJR010000019">
    <property type="protein sequence ID" value="KAH7045135.1"/>
    <property type="molecule type" value="Genomic_DNA"/>
</dbReference>